<dbReference type="AlphaFoldDB" id="E9J5S8"/>
<gene>
    <name evidence="1" type="ORF">SINV_07151</name>
</gene>
<feature type="non-terminal residue" evidence="1">
    <location>
        <position position="77"/>
    </location>
</feature>
<name>E9J5S8_SOLIN</name>
<protein>
    <submittedName>
        <fullName evidence="1">Uncharacterized protein</fullName>
    </submittedName>
</protein>
<accession>E9J5S8</accession>
<sequence>MYLIGRKYAKQNNFLPMIAIFKSLSHMQNVINSRSRMQRIHEIIYEMPVVTPILKENVGKYHFYCNIFNNKVIVIEN</sequence>
<evidence type="ECO:0000313" key="1">
    <source>
        <dbReference type="EMBL" id="EFZ11823.1"/>
    </source>
</evidence>
<reference evidence="1" key="1">
    <citation type="journal article" date="2011" name="Proc. Natl. Acad. Sci. U.S.A.">
        <title>The genome of the fire ant Solenopsis invicta.</title>
        <authorList>
            <person name="Wurm Y."/>
            <person name="Wang J."/>
            <person name="Riba-Grognuz O."/>
            <person name="Corona M."/>
            <person name="Nygaard S."/>
            <person name="Hunt B.G."/>
            <person name="Ingram K.K."/>
            <person name="Falquet L."/>
            <person name="Nipitwattanaphon M."/>
            <person name="Gotzek D."/>
            <person name="Dijkstra M.B."/>
            <person name="Oettler J."/>
            <person name="Comtesse F."/>
            <person name="Shih C.J."/>
            <person name="Wu W.J."/>
            <person name="Yang C.C."/>
            <person name="Thomas J."/>
            <person name="Beaudoing E."/>
            <person name="Pradervand S."/>
            <person name="Flegel V."/>
            <person name="Cook E.D."/>
            <person name="Fabbretti R."/>
            <person name="Stockinger H."/>
            <person name="Long L."/>
            <person name="Farmerie W.G."/>
            <person name="Oakey J."/>
            <person name="Boomsma J.J."/>
            <person name="Pamilo P."/>
            <person name="Yi S.V."/>
            <person name="Heinze J."/>
            <person name="Goodisman M.A."/>
            <person name="Farinelli L."/>
            <person name="Harshman K."/>
            <person name="Hulo N."/>
            <person name="Cerutti L."/>
            <person name="Xenarios I."/>
            <person name="Shoemaker D."/>
            <person name="Keller L."/>
        </authorList>
    </citation>
    <scope>NUCLEOTIDE SEQUENCE [LARGE SCALE GENOMIC DNA]</scope>
</reference>
<dbReference type="EMBL" id="GL768184">
    <property type="protein sequence ID" value="EFZ11823.1"/>
    <property type="molecule type" value="Genomic_DNA"/>
</dbReference>
<dbReference type="HOGENOM" id="CLU_2641255_0_0_1"/>
<organism>
    <name type="scientific">Solenopsis invicta</name>
    <name type="common">Red imported fire ant</name>
    <name type="synonym">Solenopsis wagneri</name>
    <dbReference type="NCBI Taxonomy" id="13686"/>
    <lineage>
        <taxon>Eukaryota</taxon>
        <taxon>Metazoa</taxon>
        <taxon>Ecdysozoa</taxon>
        <taxon>Arthropoda</taxon>
        <taxon>Hexapoda</taxon>
        <taxon>Insecta</taxon>
        <taxon>Pterygota</taxon>
        <taxon>Neoptera</taxon>
        <taxon>Endopterygota</taxon>
        <taxon>Hymenoptera</taxon>
        <taxon>Apocrita</taxon>
        <taxon>Aculeata</taxon>
        <taxon>Formicoidea</taxon>
        <taxon>Formicidae</taxon>
        <taxon>Myrmicinae</taxon>
        <taxon>Solenopsis</taxon>
    </lineage>
</organism>
<proteinExistence type="predicted"/>